<gene>
    <name evidence="4" type="ORF">DSM106972_025730</name>
</gene>
<comment type="caution">
    <text evidence="4">The sequence shown here is derived from an EMBL/GenBank/DDBJ whole genome shotgun (WGS) entry which is preliminary data.</text>
</comment>
<name>A0A3S1CNK6_9CYAN</name>
<dbReference type="OrthoDB" id="499468at2"/>
<dbReference type="InterPro" id="IPR008250">
    <property type="entry name" value="ATPase_P-typ_transduc_dom_A_sf"/>
</dbReference>
<dbReference type="SUPFAM" id="SSF56784">
    <property type="entry name" value="HAD-like"/>
    <property type="match status" value="1"/>
</dbReference>
<dbReference type="InterPro" id="IPR036412">
    <property type="entry name" value="HAD-like_sf"/>
</dbReference>
<proteinExistence type="inferred from homology"/>
<dbReference type="Pfam" id="PF00122">
    <property type="entry name" value="E1-E2_ATPase"/>
    <property type="match status" value="1"/>
</dbReference>
<accession>A0A3S1CNK6</accession>
<evidence type="ECO:0000256" key="2">
    <source>
        <dbReference type="ARBA" id="ARBA00006024"/>
    </source>
</evidence>
<dbReference type="GO" id="GO:0015086">
    <property type="term" value="F:cadmium ion transmembrane transporter activity"/>
    <property type="evidence" value="ECO:0007669"/>
    <property type="project" value="TreeGrafter"/>
</dbReference>
<feature type="domain" description="P-type ATPase A" evidence="3">
    <location>
        <begin position="218"/>
        <end position="314"/>
    </location>
</feature>
<evidence type="ECO:0000313" key="5">
    <source>
        <dbReference type="Proteomes" id="UP000271624"/>
    </source>
</evidence>
<evidence type="ECO:0000259" key="3">
    <source>
        <dbReference type="Pfam" id="PF00122"/>
    </source>
</evidence>
<dbReference type="PANTHER" id="PTHR48085:SF5">
    <property type="entry name" value="CADMIUM_ZINC-TRANSPORTING ATPASE HMA4-RELATED"/>
    <property type="match status" value="1"/>
</dbReference>
<reference evidence="4" key="2">
    <citation type="journal article" date="2019" name="Genome Biol. Evol.">
        <title>Day and night: Metabolic profiles and evolutionary relationships of six axenic non-marine cyanobacteria.</title>
        <authorList>
            <person name="Will S.E."/>
            <person name="Henke P."/>
            <person name="Boedeker C."/>
            <person name="Huang S."/>
            <person name="Brinkmann H."/>
            <person name="Rohde M."/>
            <person name="Jarek M."/>
            <person name="Friedl T."/>
            <person name="Seufert S."/>
            <person name="Schumacher M."/>
            <person name="Overmann J."/>
            <person name="Neumann-Schaal M."/>
            <person name="Petersen J."/>
        </authorList>
    </citation>
    <scope>NUCLEOTIDE SEQUENCE [LARGE SCALE GENOMIC DNA]</scope>
    <source>
        <strain evidence="4">PCC 7102</strain>
    </source>
</reference>
<protein>
    <submittedName>
        <fullName evidence="4">Cation-transporting ATPase</fullName>
    </submittedName>
</protein>
<dbReference type="Proteomes" id="UP000271624">
    <property type="component" value="Unassembled WGS sequence"/>
</dbReference>
<dbReference type="SUPFAM" id="SSF81653">
    <property type="entry name" value="Calcium ATPase, transduction domain A"/>
    <property type="match status" value="1"/>
</dbReference>
<dbReference type="InterPro" id="IPR023214">
    <property type="entry name" value="HAD_sf"/>
</dbReference>
<dbReference type="PANTHER" id="PTHR48085">
    <property type="entry name" value="CADMIUM/ZINC-TRANSPORTING ATPASE HMA2-RELATED"/>
    <property type="match status" value="1"/>
</dbReference>
<dbReference type="Gene3D" id="2.70.150.10">
    <property type="entry name" value="Calcium-transporting ATPase, cytoplasmic transduction domain A"/>
    <property type="match status" value="1"/>
</dbReference>
<comment type="subcellular location">
    <subcellularLocation>
        <location evidence="1">Membrane</location>
        <topology evidence="1">Multi-pass membrane protein</topology>
    </subcellularLocation>
</comment>
<evidence type="ECO:0000256" key="1">
    <source>
        <dbReference type="ARBA" id="ARBA00004141"/>
    </source>
</evidence>
<dbReference type="EMBL" id="RSCL01000005">
    <property type="protein sequence ID" value="RUT07312.1"/>
    <property type="molecule type" value="Genomic_DNA"/>
</dbReference>
<dbReference type="Gene3D" id="3.40.50.1000">
    <property type="entry name" value="HAD superfamily/HAD-like"/>
    <property type="match status" value="1"/>
</dbReference>
<organism evidence="4 5">
    <name type="scientific">Dulcicalothrix desertica PCC 7102</name>
    <dbReference type="NCBI Taxonomy" id="232991"/>
    <lineage>
        <taxon>Bacteria</taxon>
        <taxon>Bacillati</taxon>
        <taxon>Cyanobacteriota</taxon>
        <taxon>Cyanophyceae</taxon>
        <taxon>Nostocales</taxon>
        <taxon>Calotrichaceae</taxon>
        <taxon>Dulcicalothrix</taxon>
    </lineage>
</organism>
<dbReference type="AlphaFoldDB" id="A0A3S1CNK6"/>
<sequence length="631" mass="68895">MYEVVHSTLGRYRIRVPRLADDLQFAEAVSNLLESLQFVKEVRINSAASSVVVDCKASAARDSTSHSKIQEVILSCIEQASYTKQANDSDSKQTATDSFDDLDQIPEVNQWKDLGMPLLSFTLAMMAAPLEVPPLIVGTAIAGAALPWFNRAADSLIKHRHPNIDLLDSVWMTMQTLQGQYIAPALKTSLVEIRRSFRGQGEKSREQKAWDLLDCLNQDVLVERDNVELSLKASELEVGDCIKVSTGDFIPVDGVIISGAGLIDCYHLTRKATPVHCGAGKKVYASSILLEGELFIEVKRTLDNTRIGLVANIMQTEPVYDTQIGLHQAEFVKNAILPTLLLGGTIFAATGNLGAAISPFQFDFGSGIPISISTTFLTALTYATENGVYIRSGRALEVLSQMDTLVIDESVLMYLHAIGSDVTGVINALQQQGISIYIVSYNLNQQIALHPDYILSEANPQKHLNLVRGLQHQGRTVAVLQDRYNYKPEFKIGDVSISIARNESVAEETADVVLLDSQLWGLIYGIAIAKKAMQVVYENTATIVVPNLMMQIGGGMVLGINPVWNVIVNNSSAFIAEFINSARTDFDSIPAPASLSCYKQQKKPSMLAIAPGSAELALPVTIGSERWRHAT</sequence>
<reference evidence="4" key="1">
    <citation type="submission" date="2018-12" db="EMBL/GenBank/DDBJ databases">
        <authorList>
            <person name="Will S."/>
            <person name="Neumann-Schaal M."/>
            <person name="Henke P."/>
        </authorList>
    </citation>
    <scope>NUCLEOTIDE SEQUENCE</scope>
    <source>
        <strain evidence="4">PCC 7102</strain>
    </source>
</reference>
<evidence type="ECO:0000313" key="4">
    <source>
        <dbReference type="EMBL" id="RUT07312.1"/>
    </source>
</evidence>
<dbReference type="InterPro" id="IPR051014">
    <property type="entry name" value="Cation_Transport_ATPase_IB"/>
</dbReference>
<dbReference type="InterPro" id="IPR059000">
    <property type="entry name" value="ATPase_P-type_domA"/>
</dbReference>
<keyword evidence="5" id="KW-1185">Reference proteome</keyword>
<dbReference type="GO" id="GO:0016020">
    <property type="term" value="C:membrane"/>
    <property type="evidence" value="ECO:0007669"/>
    <property type="project" value="TreeGrafter"/>
</dbReference>
<dbReference type="RefSeq" id="WP_127081130.1">
    <property type="nucleotide sequence ID" value="NZ_RSCL01000005.1"/>
</dbReference>
<comment type="similarity">
    <text evidence="2">Belongs to the cation transport ATPase (P-type) (TC 3.A.3) family. Type IB subfamily.</text>
</comment>